<name>A0AAV1UTD7_9STRA</name>
<reference evidence="1" key="1">
    <citation type="submission" date="2024-01" db="EMBL/GenBank/DDBJ databases">
        <authorList>
            <person name="Webb A."/>
        </authorList>
    </citation>
    <scope>NUCLEOTIDE SEQUENCE</scope>
    <source>
        <strain evidence="1">Pm1</strain>
    </source>
</reference>
<gene>
    <name evidence="1" type="ORF">PM001_LOCUS22148</name>
</gene>
<dbReference type="EMBL" id="CAKLBY020000226">
    <property type="protein sequence ID" value="CAK7936998.1"/>
    <property type="molecule type" value="Genomic_DNA"/>
</dbReference>
<proteinExistence type="predicted"/>
<evidence type="ECO:0000313" key="2">
    <source>
        <dbReference type="Proteomes" id="UP001162060"/>
    </source>
</evidence>
<dbReference type="Proteomes" id="UP001162060">
    <property type="component" value="Unassembled WGS sequence"/>
</dbReference>
<evidence type="ECO:0000313" key="1">
    <source>
        <dbReference type="EMBL" id="CAK7936998.1"/>
    </source>
</evidence>
<dbReference type="AlphaFoldDB" id="A0AAV1UTD7"/>
<accession>A0AAV1UTD7</accession>
<sequence length="62" mass="7542">MQQQEEQLYACVRPRKVPLTPKQQEIFRLLSWILHVVSHQVRQVHPLRLQRVPQIVFQMSLR</sequence>
<organism evidence="1 2">
    <name type="scientific">Peronospora matthiolae</name>
    <dbReference type="NCBI Taxonomy" id="2874970"/>
    <lineage>
        <taxon>Eukaryota</taxon>
        <taxon>Sar</taxon>
        <taxon>Stramenopiles</taxon>
        <taxon>Oomycota</taxon>
        <taxon>Peronosporomycetes</taxon>
        <taxon>Peronosporales</taxon>
        <taxon>Peronosporaceae</taxon>
        <taxon>Peronospora</taxon>
    </lineage>
</organism>
<comment type="caution">
    <text evidence="1">The sequence shown here is derived from an EMBL/GenBank/DDBJ whole genome shotgun (WGS) entry which is preliminary data.</text>
</comment>
<protein>
    <submittedName>
        <fullName evidence="1">Uncharacterized protein</fullName>
    </submittedName>
</protein>